<protein>
    <recommendedName>
        <fullName evidence="2">Protein kinase domain-containing protein</fullName>
    </recommendedName>
</protein>
<comment type="caution">
    <text evidence="3">The sequence shown here is derived from an EMBL/GenBank/DDBJ whole genome shotgun (WGS) entry which is preliminary data.</text>
</comment>
<accession>A0ABY0HFI1</accession>
<dbReference type="InterPro" id="IPR000719">
    <property type="entry name" value="Prot_kinase_dom"/>
</dbReference>
<evidence type="ECO:0000259" key="2">
    <source>
        <dbReference type="PROSITE" id="PS50011"/>
    </source>
</evidence>
<dbReference type="PROSITE" id="PS50011">
    <property type="entry name" value="PROTEIN_KINASE_DOM"/>
    <property type="match status" value="1"/>
</dbReference>
<sequence>MNSDQYARKREQIRTYFDQEPTRFEWIGAAGSGGYGLCSAIKEFLPDGKERKLVIKRAVGGESAALLVEIERLKQIQGGKHIVQTRTISNNPLQRAVPLDLVGAFSDMTLSSGEESSRSEGSGPLSAILSGGSASSGQSTIAYPKPFMIMEFIENGVLSDFIDRAGKARDLGLMLCRSIPNRVLWRFFFCLVRACVGMAWPNRLDNPGGEPVLEEPRRDEEPGDFTHTDLTIENVMLGNFIPTEPEHAIAPILKVIDFGLDKRFRTHSGAPEMNGVPTNLRDIGQIMINIILLETYPASPDGPSRSYSRISGEEEYYYDTDASAILPDDEGRNPFPYLDPDLRDKICECMAVDEEDRPDLVGLLQYVKDKALSRGAEYWFERRHQYDTGAVHWRETEIHIEWLMHSLLFEPVPFPNPYAKDDCFLKP</sequence>
<feature type="domain" description="Protein kinase" evidence="2">
    <location>
        <begin position="24"/>
        <end position="427"/>
    </location>
</feature>
<gene>
    <name evidence="3" type="ORF">DL762_002180</name>
</gene>
<dbReference type="SUPFAM" id="SSF56112">
    <property type="entry name" value="Protein kinase-like (PK-like)"/>
    <property type="match status" value="1"/>
</dbReference>
<dbReference type="SMART" id="SM00220">
    <property type="entry name" value="S_TKc"/>
    <property type="match status" value="1"/>
</dbReference>
<feature type="region of interest" description="Disordered" evidence="1">
    <location>
        <begin position="206"/>
        <end position="225"/>
    </location>
</feature>
<evidence type="ECO:0000313" key="3">
    <source>
        <dbReference type="EMBL" id="RYO91454.1"/>
    </source>
</evidence>
<keyword evidence="4" id="KW-1185">Reference proteome</keyword>
<evidence type="ECO:0000256" key="1">
    <source>
        <dbReference type="SAM" id="MobiDB-lite"/>
    </source>
</evidence>
<evidence type="ECO:0000313" key="4">
    <source>
        <dbReference type="Proteomes" id="UP000294003"/>
    </source>
</evidence>
<dbReference type="EMBL" id="QJNS01000041">
    <property type="protein sequence ID" value="RYO91454.1"/>
    <property type="molecule type" value="Genomic_DNA"/>
</dbReference>
<organism evidence="3 4">
    <name type="scientific">Monosporascus cannonballus</name>
    <dbReference type="NCBI Taxonomy" id="155416"/>
    <lineage>
        <taxon>Eukaryota</taxon>
        <taxon>Fungi</taxon>
        <taxon>Dikarya</taxon>
        <taxon>Ascomycota</taxon>
        <taxon>Pezizomycotina</taxon>
        <taxon>Sordariomycetes</taxon>
        <taxon>Xylariomycetidae</taxon>
        <taxon>Xylariales</taxon>
        <taxon>Xylariales incertae sedis</taxon>
        <taxon>Monosporascus</taxon>
    </lineage>
</organism>
<reference evidence="3 4" key="1">
    <citation type="submission" date="2018-06" db="EMBL/GenBank/DDBJ databases">
        <title>Complete Genomes of Monosporascus.</title>
        <authorList>
            <person name="Robinson A.J."/>
            <person name="Natvig D.O."/>
        </authorList>
    </citation>
    <scope>NUCLEOTIDE SEQUENCE [LARGE SCALE GENOMIC DNA]</scope>
    <source>
        <strain evidence="3 4">CBS 609.92</strain>
    </source>
</reference>
<dbReference type="Gene3D" id="1.10.510.10">
    <property type="entry name" value="Transferase(Phosphotransferase) domain 1"/>
    <property type="match status" value="1"/>
</dbReference>
<dbReference type="Proteomes" id="UP000294003">
    <property type="component" value="Unassembled WGS sequence"/>
</dbReference>
<feature type="compositionally biased region" description="Basic and acidic residues" evidence="1">
    <location>
        <begin position="214"/>
        <end position="225"/>
    </location>
</feature>
<feature type="region of interest" description="Disordered" evidence="1">
    <location>
        <begin position="111"/>
        <end position="137"/>
    </location>
</feature>
<name>A0ABY0HFI1_9PEZI</name>
<proteinExistence type="predicted"/>
<dbReference type="InterPro" id="IPR011009">
    <property type="entry name" value="Kinase-like_dom_sf"/>
</dbReference>